<evidence type="ECO:0000313" key="3">
    <source>
        <dbReference type="Proteomes" id="UP001189429"/>
    </source>
</evidence>
<dbReference type="Proteomes" id="UP001189429">
    <property type="component" value="Unassembled WGS sequence"/>
</dbReference>
<evidence type="ECO:0000256" key="1">
    <source>
        <dbReference type="SAM" id="MobiDB-lite"/>
    </source>
</evidence>
<comment type="caution">
    <text evidence="2">The sequence shown here is derived from an EMBL/GenBank/DDBJ whole genome shotgun (WGS) entry which is preliminary data.</text>
</comment>
<organism evidence="2 3">
    <name type="scientific">Prorocentrum cordatum</name>
    <dbReference type="NCBI Taxonomy" id="2364126"/>
    <lineage>
        <taxon>Eukaryota</taxon>
        <taxon>Sar</taxon>
        <taxon>Alveolata</taxon>
        <taxon>Dinophyceae</taxon>
        <taxon>Prorocentrales</taxon>
        <taxon>Prorocentraceae</taxon>
        <taxon>Prorocentrum</taxon>
    </lineage>
</organism>
<protein>
    <submittedName>
        <fullName evidence="2">Uncharacterized protein</fullName>
    </submittedName>
</protein>
<gene>
    <name evidence="2" type="ORF">PCOR1329_LOCUS15521</name>
</gene>
<proteinExistence type="predicted"/>
<feature type="non-terminal residue" evidence="2">
    <location>
        <position position="1"/>
    </location>
</feature>
<reference evidence="2" key="1">
    <citation type="submission" date="2023-10" db="EMBL/GenBank/DDBJ databases">
        <authorList>
            <person name="Chen Y."/>
            <person name="Shah S."/>
            <person name="Dougan E. K."/>
            <person name="Thang M."/>
            <person name="Chan C."/>
        </authorList>
    </citation>
    <scope>NUCLEOTIDE SEQUENCE [LARGE SCALE GENOMIC DNA]</scope>
</reference>
<name>A0ABN9QZ10_9DINO</name>
<feature type="compositionally biased region" description="Low complexity" evidence="1">
    <location>
        <begin position="97"/>
        <end position="106"/>
    </location>
</feature>
<keyword evidence="3" id="KW-1185">Reference proteome</keyword>
<sequence length="117" mass="12774">DLVNRRHYRLEGEELEAGVGAGTVRFSSGGSAFLLAERATLAVDGYFTDPRDSGEESDYISPFVFMYLFGVSKLRVPWQGRPQRVSKRLHPIDEAPADAACGGDAPTLRRRASEGTA</sequence>
<accession>A0ABN9QZ10</accession>
<dbReference type="EMBL" id="CAUYUJ010004702">
    <property type="protein sequence ID" value="CAK0810610.1"/>
    <property type="molecule type" value="Genomic_DNA"/>
</dbReference>
<feature type="region of interest" description="Disordered" evidence="1">
    <location>
        <begin position="89"/>
        <end position="117"/>
    </location>
</feature>
<evidence type="ECO:0000313" key="2">
    <source>
        <dbReference type="EMBL" id="CAK0810610.1"/>
    </source>
</evidence>